<dbReference type="Proteomes" id="UP000054097">
    <property type="component" value="Unassembled WGS sequence"/>
</dbReference>
<dbReference type="STRING" id="933852.A0A0C3AXN8"/>
<protein>
    <submittedName>
        <fullName evidence="1">Uncharacterized protein</fullName>
    </submittedName>
</protein>
<dbReference type="HOGENOM" id="CLU_1482860_0_0_1"/>
<gene>
    <name evidence="1" type="ORF">M408DRAFT_121968</name>
</gene>
<name>A0A0C3AXN8_SERVB</name>
<evidence type="ECO:0000313" key="1">
    <source>
        <dbReference type="EMBL" id="KIM29295.1"/>
    </source>
</evidence>
<dbReference type="PROSITE" id="PS51450">
    <property type="entry name" value="LRR"/>
    <property type="match status" value="1"/>
</dbReference>
<dbReference type="AlphaFoldDB" id="A0A0C3AXN8"/>
<sequence>MGSFLRDEAESVVTITFPRLNYLALKENWDNDPEFPFPLLHAATPKLTSYEQMSSGDPGLPFDLHGDLKHVLHFRTETTVELANHSNLRSLQLQVNSISEVNELVELLRDNPSVCPLIEAIEISPSHMLGFFGSIEWEELMIKTKQEAQTPRPQIKFSIVTSSNAIPGPFEWVCCKHGLPRR</sequence>
<organism evidence="1 2">
    <name type="scientific">Serendipita vermifera MAFF 305830</name>
    <dbReference type="NCBI Taxonomy" id="933852"/>
    <lineage>
        <taxon>Eukaryota</taxon>
        <taxon>Fungi</taxon>
        <taxon>Dikarya</taxon>
        <taxon>Basidiomycota</taxon>
        <taxon>Agaricomycotina</taxon>
        <taxon>Agaricomycetes</taxon>
        <taxon>Sebacinales</taxon>
        <taxon>Serendipitaceae</taxon>
        <taxon>Serendipita</taxon>
    </lineage>
</organism>
<keyword evidence="2" id="KW-1185">Reference proteome</keyword>
<proteinExistence type="predicted"/>
<reference evidence="2" key="2">
    <citation type="submission" date="2015-01" db="EMBL/GenBank/DDBJ databases">
        <title>Evolutionary Origins and Diversification of the Mycorrhizal Mutualists.</title>
        <authorList>
            <consortium name="DOE Joint Genome Institute"/>
            <consortium name="Mycorrhizal Genomics Consortium"/>
            <person name="Kohler A."/>
            <person name="Kuo A."/>
            <person name="Nagy L.G."/>
            <person name="Floudas D."/>
            <person name="Copeland A."/>
            <person name="Barry K.W."/>
            <person name="Cichocki N."/>
            <person name="Veneault-Fourrey C."/>
            <person name="LaButti K."/>
            <person name="Lindquist E.A."/>
            <person name="Lipzen A."/>
            <person name="Lundell T."/>
            <person name="Morin E."/>
            <person name="Murat C."/>
            <person name="Riley R."/>
            <person name="Ohm R."/>
            <person name="Sun H."/>
            <person name="Tunlid A."/>
            <person name="Henrissat B."/>
            <person name="Grigoriev I.V."/>
            <person name="Hibbett D.S."/>
            <person name="Martin F."/>
        </authorList>
    </citation>
    <scope>NUCLEOTIDE SEQUENCE [LARGE SCALE GENOMIC DNA]</scope>
    <source>
        <strain evidence="2">MAFF 305830</strain>
    </source>
</reference>
<accession>A0A0C3AXN8</accession>
<evidence type="ECO:0000313" key="2">
    <source>
        <dbReference type="Proteomes" id="UP000054097"/>
    </source>
</evidence>
<dbReference type="InterPro" id="IPR001611">
    <property type="entry name" value="Leu-rich_rpt"/>
</dbReference>
<dbReference type="EMBL" id="KN824289">
    <property type="protein sequence ID" value="KIM29295.1"/>
    <property type="molecule type" value="Genomic_DNA"/>
</dbReference>
<reference evidence="1 2" key="1">
    <citation type="submission" date="2014-04" db="EMBL/GenBank/DDBJ databases">
        <authorList>
            <consortium name="DOE Joint Genome Institute"/>
            <person name="Kuo A."/>
            <person name="Zuccaro A."/>
            <person name="Kohler A."/>
            <person name="Nagy L.G."/>
            <person name="Floudas D."/>
            <person name="Copeland A."/>
            <person name="Barry K.W."/>
            <person name="Cichocki N."/>
            <person name="Veneault-Fourrey C."/>
            <person name="LaButti K."/>
            <person name="Lindquist E.A."/>
            <person name="Lipzen A."/>
            <person name="Lundell T."/>
            <person name="Morin E."/>
            <person name="Murat C."/>
            <person name="Sun H."/>
            <person name="Tunlid A."/>
            <person name="Henrissat B."/>
            <person name="Grigoriev I.V."/>
            <person name="Hibbett D.S."/>
            <person name="Martin F."/>
            <person name="Nordberg H.P."/>
            <person name="Cantor M.N."/>
            <person name="Hua S.X."/>
        </authorList>
    </citation>
    <scope>NUCLEOTIDE SEQUENCE [LARGE SCALE GENOMIC DNA]</scope>
    <source>
        <strain evidence="1 2">MAFF 305830</strain>
    </source>
</reference>